<gene>
    <name evidence="3" type="ORF">F3Y22_tig00110485pilonHSYRG00078</name>
</gene>
<feature type="compositionally biased region" description="Low complexity" evidence="2">
    <location>
        <begin position="66"/>
        <end position="75"/>
    </location>
</feature>
<keyword evidence="4" id="KW-1185">Reference proteome</keyword>
<dbReference type="InterPro" id="IPR007573">
    <property type="entry name" value="QWRF"/>
</dbReference>
<evidence type="ECO:0000256" key="1">
    <source>
        <dbReference type="ARBA" id="ARBA00010016"/>
    </source>
</evidence>
<comment type="similarity">
    <text evidence="1">Belongs to the QWRF family.</text>
</comment>
<dbReference type="Pfam" id="PF04484">
    <property type="entry name" value="QWRF"/>
    <property type="match status" value="1"/>
</dbReference>
<dbReference type="Proteomes" id="UP000436088">
    <property type="component" value="Unassembled WGS sequence"/>
</dbReference>
<dbReference type="EMBL" id="VEPZ02001009">
    <property type="protein sequence ID" value="KAE8702218.1"/>
    <property type="molecule type" value="Genomic_DNA"/>
</dbReference>
<name>A0A6A3ADX0_HIBSY</name>
<dbReference type="GO" id="GO:0008017">
    <property type="term" value="F:microtubule binding"/>
    <property type="evidence" value="ECO:0007669"/>
    <property type="project" value="TreeGrafter"/>
</dbReference>
<comment type="caution">
    <text evidence="3">The sequence shown here is derived from an EMBL/GenBank/DDBJ whole genome shotgun (WGS) entry which is preliminary data.</text>
</comment>
<dbReference type="GO" id="GO:0051225">
    <property type="term" value="P:spindle assembly"/>
    <property type="evidence" value="ECO:0007669"/>
    <property type="project" value="TreeGrafter"/>
</dbReference>
<evidence type="ECO:0000256" key="2">
    <source>
        <dbReference type="SAM" id="MobiDB-lite"/>
    </source>
</evidence>
<dbReference type="GO" id="GO:0005737">
    <property type="term" value="C:cytoplasm"/>
    <property type="evidence" value="ECO:0007669"/>
    <property type="project" value="TreeGrafter"/>
</dbReference>
<evidence type="ECO:0000313" key="3">
    <source>
        <dbReference type="EMBL" id="KAE8702218.1"/>
    </source>
</evidence>
<accession>A0A6A3ADX0</accession>
<feature type="region of interest" description="Disordered" evidence="2">
    <location>
        <begin position="29"/>
        <end position="75"/>
    </location>
</feature>
<evidence type="ECO:0000313" key="4">
    <source>
        <dbReference type="Proteomes" id="UP000436088"/>
    </source>
</evidence>
<organism evidence="3 4">
    <name type="scientific">Hibiscus syriacus</name>
    <name type="common">Rose of Sharon</name>
    <dbReference type="NCBI Taxonomy" id="106335"/>
    <lineage>
        <taxon>Eukaryota</taxon>
        <taxon>Viridiplantae</taxon>
        <taxon>Streptophyta</taxon>
        <taxon>Embryophyta</taxon>
        <taxon>Tracheophyta</taxon>
        <taxon>Spermatophyta</taxon>
        <taxon>Magnoliopsida</taxon>
        <taxon>eudicotyledons</taxon>
        <taxon>Gunneridae</taxon>
        <taxon>Pentapetalae</taxon>
        <taxon>rosids</taxon>
        <taxon>malvids</taxon>
        <taxon>Malvales</taxon>
        <taxon>Malvaceae</taxon>
        <taxon>Malvoideae</taxon>
        <taxon>Hibiscus</taxon>
    </lineage>
</organism>
<feature type="region of interest" description="Disordered" evidence="2">
    <location>
        <begin position="144"/>
        <end position="171"/>
    </location>
</feature>
<dbReference type="PANTHER" id="PTHR31807">
    <property type="entry name" value="AUGMIN FAMILY MEMBER"/>
    <property type="match status" value="1"/>
</dbReference>
<dbReference type="AlphaFoldDB" id="A0A6A3ADX0"/>
<protein>
    <submittedName>
        <fullName evidence="3">LOB domain-containing protein 38</fullName>
    </submittedName>
</protein>
<dbReference type="GO" id="GO:0005880">
    <property type="term" value="C:nuclear microtubule"/>
    <property type="evidence" value="ECO:0007669"/>
    <property type="project" value="TreeGrafter"/>
</dbReference>
<dbReference type="PANTHER" id="PTHR31807:SF2">
    <property type="entry name" value="PROTEIN SNOWY COTYLEDON 3"/>
    <property type="match status" value="1"/>
</dbReference>
<feature type="compositionally biased region" description="Basic and acidic residues" evidence="2">
    <location>
        <begin position="37"/>
        <end position="53"/>
    </location>
</feature>
<proteinExistence type="inferred from homology"/>
<sequence length="332" mass="35944">MMITSRRSLFVSFQGEAFSLPISKIKAQEGSNLTRKANPERHRPSPITDHEKNSMPVDQGKTRKANSGSNSSSRSLDYGCDRNVFRSCAMLDESSSRSVSFVGPSDRRLSLDCGCHAEMFKEANKLKPNAVACDLAASDTNSLSSGREHQFGPASPSQLRTPSASSRSRGLGSAWVRNAVGDQMMHILAMEIQKCKGGCHFHDTEAECREIPVECSGDNIGTVALGQANKNQVAIAESKVETDFHPEGTNIENMKNAVSSAGAVMQAITSSTCTLSSKVEEMNSLVANLAIKTTKEMVLLEQCNNFLSALAAIQVKDCSLRSHRMQLNHVSN</sequence>
<reference evidence="3" key="1">
    <citation type="submission" date="2019-09" db="EMBL/GenBank/DDBJ databases">
        <title>Draft genome information of white flower Hibiscus syriacus.</title>
        <authorList>
            <person name="Kim Y.-M."/>
        </authorList>
    </citation>
    <scope>NUCLEOTIDE SEQUENCE [LARGE SCALE GENOMIC DNA]</scope>
    <source>
        <strain evidence="3">YM2019G1</strain>
    </source>
</reference>